<feature type="compositionally biased region" description="Basic residues" evidence="1">
    <location>
        <begin position="1"/>
        <end position="11"/>
    </location>
</feature>
<dbReference type="AlphaFoldDB" id="A0A0P0V3C9"/>
<organism evidence="2 3">
    <name type="scientific">Oryza sativa subsp. japonica</name>
    <name type="common">Rice</name>
    <dbReference type="NCBI Taxonomy" id="39947"/>
    <lineage>
        <taxon>Eukaryota</taxon>
        <taxon>Viridiplantae</taxon>
        <taxon>Streptophyta</taxon>
        <taxon>Embryophyta</taxon>
        <taxon>Tracheophyta</taxon>
        <taxon>Spermatophyta</taxon>
        <taxon>Magnoliopsida</taxon>
        <taxon>Liliopsida</taxon>
        <taxon>Poales</taxon>
        <taxon>Poaceae</taxon>
        <taxon>BOP clade</taxon>
        <taxon>Oryzoideae</taxon>
        <taxon>Oryzeae</taxon>
        <taxon>Oryzinae</taxon>
        <taxon>Oryza</taxon>
        <taxon>Oryza sativa</taxon>
    </lineage>
</organism>
<reference evidence="2 3" key="2">
    <citation type="journal article" date="2013" name="Plant Cell Physiol.">
        <title>Rice Annotation Project Database (RAP-DB): an integrative and interactive database for rice genomics.</title>
        <authorList>
            <person name="Sakai H."/>
            <person name="Lee S.S."/>
            <person name="Tanaka T."/>
            <person name="Numa H."/>
            <person name="Kim J."/>
            <person name="Kawahara Y."/>
            <person name="Wakimoto H."/>
            <person name="Yang C.C."/>
            <person name="Iwamoto M."/>
            <person name="Abe T."/>
            <person name="Yamada Y."/>
            <person name="Muto A."/>
            <person name="Inokuchi H."/>
            <person name="Ikemura T."/>
            <person name="Matsumoto T."/>
            <person name="Sasaki T."/>
            <person name="Itoh T."/>
        </authorList>
    </citation>
    <scope>NUCLEOTIDE SEQUENCE [LARGE SCALE GENOMIC DNA]</scope>
    <source>
        <strain evidence="3">cv. Nipponbare</strain>
    </source>
</reference>
<dbReference type="Gramene" id="Os01t0516625-00">
    <property type="protein sequence ID" value="Os01t0516625-00"/>
    <property type="gene ID" value="Os01g0516625"/>
</dbReference>
<feature type="region of interest" description="Disordered" evidence="1">
    <location>
        <begin position="1"/>
        <end position="73"/>
    </location>
</feature>
<dbReference type="InParanoid" id="A0A0P0V3C9"/>
<feature type="compositionally biased region" description="Low complexity" evidence="1">
    <location>
        <begin position="32"/>
        <end position="42"/>
    </location>
</feature>
<proteinExistence type="predicted"/>
<accession>A0A0P0V3C9</accession>
<sequence length="73" mass="7680">MRRARGARRRVAGAGPASWSWITKGTPRRSAARQAGSAGAPPVATSTWGRKRRRCSAASRTACGRQRGMGANG</sequence>
<name>A0A0P0V3C9_ORYSJ</name>
<reference evidence="3" key="1">
    <citation type="journal article" date="2005" name="Nature">
        <title>The map-based sequence of the rice genome.</title>
        <authorList>
            <consortium name="International rice genome sequencing project (IRGSP)"/>
            <person name="Matsumoto T."/>
            <person name="Wu J."/>
            <person name="Kanamori H."/>
            <person name="Katayose Y."/>
            <person name="Fujisawa M."/>
            <person name="Namiki N."/>
            <person name="Mizuno H."/>
            <person name="Yamamoto K."/>
            <person name="Antonio B.A."/>
            <person name="Baba T."/>
            <person name="Sakata K."/>
            <person name="Nagamura Y."/>
            <person name="Aoki H."/>
            <person name="Arikawa K."/>
            <person name="Arita K."/>
            <person name="Bito T."/>
            <person name="Chiden Y."/>
            <person name="Fujitsuka N."/>
            <person name="Fukunaka R."/>
            <person name="Hamada M."/>
            <person name="Harada C."/>
            <person name="Hayashi A."/>
            <person name="Hijishita S."/>
            <person name="Honda M."/>
            <person name="Hosokawa S."/>
            <person name="Ichikawa Y."/>
            <person name="Idonuma A."/>
            <person name="Iijima M."/>
            <person name="Ikeda M."/>
            <person name="Ikeno M."/>
            <person name="Ito K."/>
            <person name="Ito S."/>
            <person name="Ito T."/>
            <person name="Ito Y."/>
            <person name="Ito Y."/>
            <person name="Iwabuchi A."/>
            <person name="Kamiya K."/>
            <person name="Karasawa W."/>
            <person name="Kurita K."/>
            <person name="Katagiri S."/>
            <person name="Kikuta A."/>
            <person name="Kobayashi H."/>
            <person name="Kobayashi N."/>
            <person name="Machita K."/>
            <person name="Maehara T."/>
            <person name="Masukawa M."/>
            <person name="Mizubayashi T."/>
            <person name="Mukai Y."/>
            <person name="Nagasaki H."/>
            <person name="Nagata Y."/>
            <person name="Naito S."/>
            <person name="Nakashima M."/>
            <person name="Nakama Y."/>
            <person name="Nakamichi Y."/>
            <person name="Nakamura M."/>
            <person name="Meguro A."/>
            <person name="Negishi M."/>
            <person name="Ohta I."/>
            <person name="Ohta T."/>
            <person name="Okamoto M."/>
            <person name="Ono N."/>
            <person name="Saji S."/>
            <person name="Sakaguchi M."/>
            <person name="Sakai K."/>
            <person name="Shibata M."/>
            <person name="Shimokawa T."/>
            <person name="Song J."/>
            <person name="Takazaki Y."/>
            <person name="Terasawa K."/>
            <person name="Tsugane M."/>
            <person name="Tsuji K."/>
            <person name="Ueda S."/>
            <person name="Waki K."/>
            <person name="Yamagata H."/>
            <person name="Yamamoto M."/>
            <person name="Yamamoto S."/>
            <person name="Yamane H."/>
            <person name="Yoshiki S."/>
            <person name="Yoshihara R."/>
            <person name="Yukawa K."/>
            <person name="Zhong H."/>
            <person name="Yano M."/>
            <person name="Yuan Q."/>
            <person name="Ouyang S."/>
            <person name="Liu J."/>
            <person name="Jones K.M."/>
            <person name="Gansberger K."/>
            <person name="Moffat K."/>
            <person name="Hill J."/>
            <person name="Bera J."/>
            <person name="Fadrosh D."/>
            <person name="Jin S."/>
            <person name="Johri S."/>
            <person name="Kim M."/>
            <person name="Overton L."/>
            <person name="Reardon M."/>
            <person name="Tsitrin T."/>
            <person name="Vuong H."/>
            <person name="Weaver B."/>
            <person name="Ciecko A."/>
            <person name="Tallon L."/>
            <person name="Jackson J."/>
            <person name="Pai G."/>
            <person name="Aken S.V."/>
            <person name="Utterback T."/>
            <person name="Reidmuller S."/>
            <person name="Feldblyum T."/>
            <person name="Hsiao J."/>
            <person name="Zismann V."/>
            <person name="Iobst S."/>
            <person name="de Vazeille A.R."/>
            <person name="Buell C.R."/>
            <person name="Ying K."/>
            <person name="Li Y."/>
            <person name="Lu T."/>
            <person name="Huang Y."/>
            <person name="Zhao Q."/>
            <person name="Feng Q."/>
            <person name="Zhang L."/>
            <person name="Zhu J."/>
            <person name="Weng Q."/>
            <person name="Mu J."/>
            <person name="Lu Y."/>
            <person name="Fan D."/>
            <person name="Liu Y."/>
            <person name="Guan J."/>
            <person name="Zhang Y."/>
            <person name="Yu S."/>
            <person name="Liu X."/>
            <person name="Zhang Y."/>
            <person name="Hong G."/>
            <person name="Han B."/>
            <person name="Choisne N."/>
            <person name="Demange N."/>
            <person name="Orjeda G."/>
            <person name="Samain S."/>
            <person name="Cattolico L."/>
            <person name="Pelletier E."/>
            <person name="Couloux A."/>
            <person name="Segurens B."/>
            <person name="Wincker P."/>
            <person name="D'Hont A."/>
            <person name="Scarpelli C."/>
            <person name="Weissenbach J."/>
            <person name="Salanoubat M."/>
            <person name="Quetier F."/>
            <person name="Yu Y."/>
            <person name="Kim H.R."/>
            <person name="Rambo T."/>
            <person name="Currie J."/>
            <person name="Collura K."/>
            <person name="Luo M."/>
            <person name="Yang T."/>
            <person name="Ammiraju J.S.S."/>
            <person name="Engler F."/>
            <person name="Soderlund C."/>
            <person name="Wing R.A."/>
            <person name="Palmer L.E."/>
            <person name="de la Bastide M."/>
            <person name="Spiegel L."/>
            <person name="Nascimento L."/>
            <person name="Zutavern T."/>
            <person name="O'Shaughnessy A."/>
            <person name="Dike S."/>
            <person name="Dedhia N."/>
            <person name="Preston R."/>
            <person name="Balija V."/>
            <person name="McCombie W.R."/>
            <person name="Chow T."/>
            <person name="Chen H."/>
            <person name="Chung M."/>
            <person name="Chen C."/>
            <person name="Shaw J."/>
            <person name="Wu H."/>
            <person name="Hsiao K."/>
            <person name="Chao Y."/>
            <person name="Chu M."/>
            <person name="Cheng C."/>
            <person name="Hour A."/>
            <person name="Lee P."/>
            <person name="Lin S."/>
            <person name="Lin Y."/>
            <person name="Liou J."/>
            <person name="Liu S."/>
            <person name="Hsing Y."/>
            <person name="Raghuvanshi S."/>
            <person name="Mohanty A."/>
            <person name="Bharti A.K."/>
            <person name="Gaur A."/>
            <person name="Gupta V."/>
            <person name="Kumar D."/>
            <person name="Ravi V."/>
            <person name="Vij S."/>
            <person name="Kapur A."/>
            <person name="Khurana P."/>
            <person name="Khurana P."/>
            <person name="Khurana J.P."/>
            <person name="Tyagi A.K."/>
            <person name="Gaikwad K."/>
            <person name="Singh A."/>
            <person name="Dalal V."/>
            <person name="Srivastava S."/>
            <person name="Dixit A."/>
            <person name="Pal A.K."/>
            <person name="Ghazi I.A."/>
            <person name="Yadav M."/>
            <person name="Pandit A."/>
            <person name="Bhargava A."/>
            <person name="Sureshbabu K."/>
            <person name="Batra K."/>
            <person name="Sharma T.R."/>
            <person name="Mohapatra T."/>
            <person name="Singh N.K."/>
            <person name="Messing J."/>
            <person name="Nelson A.B."/>
            <person name="Fuks G."/>
            <person name="Kavchok S."/>
            <person name="Keizer G."/>
            <person name="Linton E."/>
            <person name="Llaca V."/>
            <person name="Song R."/>
            <person name="Tanyolac B."/>
            <person name="Young S."/>
            <person name="Ho-Il K."/>
            <person name="Hahn J.H."/>
            <person name="Sangsakoo G."/>
            <person name="Vanavichit A."/>
            <person name="de Mattos Luiz.A.T."/>
            <person name="Zimmer P.D."/>
            <person name="Malone G."/>
            <person name="Dellagostin O."/>
            <person name="de Oliveira A.C."/>
            <person name="Bevan M."/>
            <person name="Bancroft I."/>
            <person name="Minx P."/>
            <person name="Cordum H."/>
            <person name="Wilson R."/>
            <person name="Cheng Z."/>
            <person name="Jin W."/>
            <person name="Jiang J."/>
            <person name="Leong S.A."/>
            <person name="Iwama H."/>
            <person name="Gojobori T."/>
            <person name="Itoh T."/>
            <person name="Niimura Y."/>
            <person name="Fujii Y."/>
            <person name="Habara T."/>
            <person name="Sakai H."/>
            <person name="Sato Y."/>
            <person name="Wilson G."/>
            <person name="Kumar K."/>
            <person name="McCouch S."/>
            <person name="Juretic N."/>
            <person name="Hoen D."/>
            <person name="Wright S."/>
            <person name="Bruskiewich R."/>
            <person name="Bureau T."/>
            <person name="Miyao A."/>
            <person name="Hirochika H."/>
            <person name="Nishikawa T."/>
            <person name="Kadowaki K."/>
            <person name="Sugiura M."/>
            <person name="Burr B."/>
            <person name="Sasaki T."/>
        </authorList>
    </citation>
    <scope>NUCLEOTIDE SEQUENCE [LARGE SCALE GENOMIC DNA]</scope>
    <source>
        <strain evidence="3">cv. Nipponbare</strain>
    </source>
</reference>
<protein>
    <submittedName>
        <fullName evidence="2">Os01g0516625 protein</fullName>
    </submittedName>
</protein>
<dbReference type="EMBL" id="AP014957">
    <property type="protein sequence ID" value="BAS72418.1"/>
    <property type="molecule type" value="Genomic_DNA"/>
</dbReference>
<feature type="compositionally biased region" description="Low complexity" evidence="1">
    <location>
        <begin position="56"/>
        <end position="65"/>
    </location>
</feature>
<evidence type="ECO:0000313" key="3">
    <source>
        <dbReference type="Proteomes" id="UP000059680"/>
    </source>
</evidence>
<dbReference type="Proteomes" id="UP000059680">
    <property type="component" value="Chromosome 1"/>
</dbReference>
<reference evidence="2 3" key="3">
    <citation type="journal article" date="2013" name="Rice">
        <title>Improvement of the Oryza sativa Nipponbare reference genome using next generation sequence and optical map data.</title>
        <authorList>
            <person name="Kawahara Y."/>
            <person name="de la Bastide M."/>
            <person name="Hamilton J.P."/>
            <person name="Kanamori H."/>
            <person name="McCombie W.R."/>
            <person name="Ouyang S."/>
            <person name="Schwartz D.C."/>
            <person name="Tanaka T."/>
            <person name="Wu J."/>
            <person name="Zhou S."/>
            <person name="Childs K.L."/>
            <person name="Davidson R.M."/>
            <person name="Lin H."/>
            <person name="Quesada-Ocampo L."/>
            <person name="Vaillancourt B."/>
            <person name="Sakai H."/>
            <person name="Lee S.S."/>
            <person name="Kim J."/>
            <person name="Numa H."/>
            <person name="Itoh T."/>
            <person name="Buell C.R."/>
            <person name="Matsumoto T."/>
        </authorList>
    </citation>
    <scope>NUCLEOTIDE SEQUENCE [LARGE SCALE GENOMIC DNA]</scope>
    <source>
        <strain evidence="3">cv. Nipponbare</strain>
    </source>
</reference>
<dbReference type="PaxDb" id="39947-A0A0P0V3C9"/>
<gene>
    <name evidence="2" type="ordered locus">Os01g0516625</name>
    <name evidence="2" type="ORF">OSNPB_010516625</name>
</gene>
<evidence type="ECO:0000313" key="2">
    <source>
        <dbReference type="EMBL" id="BAS72418.1"/>
    </source>
</evidence>
<keyword evidence="3" id="KW-1185">Reference proteome</keyword>
<evidence type="ECO:0000256" key="1">
    <source>
        <dbReference type="SAM" id="MobiDB-lite"/>
    </source>
</evidence>